<dbReference type="NCBIfam" id="TIGR00879">
    <property type="entry name" value="SP"/>
    <property type="match status" value="1"/>
</dbReference>
<keyword evidence="18" id="KW-1185">Reference proteome</keyword>
<keyword evidence="11 15" id="KW-0472">Membrane</keyword>
<dbReference type="EMBL" id="JAGXEW010000027">
    <property type="protein sequence ID" value="KAK1156365.1"/>
    <property type="molecule type" value="Genomic_DNA"/>
</dbReference>
<feature type="transmembrane region" description="Helical" evidence="15">
    <location>
        <begin position="154"/>
        <end position="175"/>
    </location>
</feature>
<evidence type="ECO:0000256" key="12">
    <source>
        <dbReference type="ARBA" id="ARBA00029961"/>
    </source>
</evidence>
<evidence type="ECO:0000256" key="14">
    <source>
        <dbReference type="RuleBase" id="RU003346"/>
    </source>
</evidence>
<dbReference type="GO" id="GO:0005353">
    <property type="term" value="F:fructose transmembrane transporter activity"/>
    <property type="evidence" value="ECO:0007669"/>
    <property type="project" value="UniProtKB-ARBA"/>
</dbReference>
<evidence type="ECO:0000256" key="3">
    <source>
        <dbReference type="ARBA" id="ARBA00004651"/>
    </source>
</evidence>
<feature type="transmembrane region" description="Helical" evidence="15">
    <location>
        <begin position="333"/>
        <end position="352"/>
    </location>
</feature>
<dbReference type="Pfam" id="PF00083">
    <property type="entry name" value="Sugar_tr"/>
    <property type="match status" value="1"/>
</dbReference>
<feature type="transmembrane region" description="Helical" evidence="15">
    <location>
        <begin position="31"/>
        <end position="52"/>
    </location>
</feature>
<evidence type="ECO:0000256" key="1">
    <source>
        <dbReference type="ARBA" id="ARBA00000590"/>
    </source>
</evidence>
<reference evidence="17" key="1">
    <citation type="submission" date="2022-02" db="EMBL/GenBank/DDBJ databases">
        <title>Atlantic sturgeon de novo genome assembly.</title>
        <authorList>
            <person name="Stock M."/>
            <person name="Klopp C."/>
            <person name="Guiguen Y."/>
            <person name="Cabau C."/>
            <person name="Parinello H."/>
            <person name="Santidrian Yebra-Pimentel E."/>
            <person name="Kuhl H."/>
            <person name="Dirks R.P."/>
            <person name="Guessner J."/>
            <person name="Wuertz S."/>
            <person name="Du K."/>
            <person name="Schartl M."/>
        </authorList>
    </citation>
    <scope>NUCLEOTIDE SEQUENCE</scope>
    <source>
        <strain evidence="17">STURGEONOMICS-FGT-2020</strain>
        <tissue evidence="17">Whole blood</tissue>
    </source>
</reference>
<comment type="subcellular location">
    <subcellularLocation>
        <location evidence="2">Cell membrane</location>
        <location evidence="2">Sarcolemma</location>
    </subcellularLocation>
    <subcellularLocation>
        <location evidence="3">Cell membrane</location>
        <topology evidence="3">Multi-pass membrane protein</topology>
    </subcellularLocation>
</comment>
<dbReference type="GO" id="GO:0046323">
    <property type="term" value="P:D-glucose import"/>
    <property type="evidence" value="ECO:0007669"/>
    <property type="project" value="TreeGrafter"/>
</dbReference>
<feature type="transmembrane region" description="Helical" evidence="15">
    <location>
        <begin position="120"/>
        <end position="142"/>
    </location>
</feature>
<feature type="transmembrane region" description="Helical" evidence="15">
    <location>
        <begin position="64"/>
        <end position="83"/>
    </location>
</feature>
<dbReference type="FunFam" id="1.20.1250.20:FF:001511">
    <property type="entry name" value="Solute carrier family 2, facilitated glucose transporter member 5"/>
    <property type="match status" value="1"/>
</dbReference>
<dbReference type="SUPFAM" id="SSF103473">
    <property type="entry name" value="MFS general substrate transporter"/>
    <property type="match status" value="1"/>
</dbReference>
<evidence type="ECO:0000313" key="18">
    <source>
        <dbReference type="Proteomes" id="UP001230051"/>
    </source>
</evidence>
<dbReference type="Gene3D" id="1.20.1250.20">
    <property type="entry name" value="MFS general substrate transporter like domains"/>
    <property type="match status" value="1"/>
</dbReference>
<sequence>MNAPSDHIQRFVNETWLKRYGTPMAESTIKLIWSIIVSIYSIGAVLGSLSSGQLSVKYGRKNCLLLNNVVGLVAATLAGLSRTAGSFEMIVLGRFLYGCNAGIGLNVHLMYLVESSPKELRGFMSLSTCVFIGLGKCLGQVFGLKELLGGEEMWPYLLAFSGVPALLQLVGLFFFPDSPRYLFIDKGNEEGCVRALTQLWGKKDFKRELEDMAKERDKMKGQKAKTVLGVLRNRSVRWQMLTLVFPCAGVQLCGINAIYFYAFDIFSAAGIPEEQMHYMSLGIGLTELISIILCSFLIERIGRKKLMGIGYALMATVLGILVLMLFLKDQGHWIPYFNVFLLYIFICIYGSGPSGVSMALPADMFTQAWRAPAYVVIGLGNSLGLFLIGMCFPFVVALIGQFCFLIFMMYCVLAAAFTLLFVPETKGKTMLEIAEDFSKLNFKGRRSEVEGMQKEDFIIATKL</sequence>
<dbReference type="InterPro" id="IPR020846">
    <property type="entry name" value="MFS_dom"/>
</dbReference>
<evidence type="ECO:0000256" key="8">
    <source>
        <dbReference type="ARBA" id="ARBA00022597"/>
    </source>
</evidence>
<evidence type="ECO:0000256" key="5">
    <source>
        <dbReference type="ARBA" id="ARBA00015973"/>
    </source>
</evidence>
<dbReference type="GO" id="GO:0055056">
    <property type="term" value="F:D-glucose transmembrane transporter activity"/>
    <property type="evidence" value="ECO:0007669"/>
    <property type="project" value="TreeGrafter"/>
</dbReference>
<name>A0AAD8CTB2_ACIOX</name>
<keyword evidence="8 17" id="KW-0762">Sugar transport</keyword>
<gene>
    <name evidence="17" type="primary">SLC2A11</name>
    <name evidence="17" type="ORF">AOXY_G25324</name>
</gene>
<feature type="domain" description="Major facilitator superfamily (MFS) profile" evidence="16">
    <location>
        <begin position="1"/>
        <end position="426"/>
    </location>
</feature>
<dbReference type="GO" id="GO:0042383">
    <property type="term" value="C:sarcolemma"/>
    <property type="evidence" value="ECO:0007669"/>
    <property type="project" value="UniProtKB-SubCell"/>
</dbReference>
<evidence type="ECO:0000256" key="4">
    <source>
        <dbReference type="ARBA" id="ARBA00007004"/>
    </source>
</evidence>
<evidence type="ECO:0000256" key="7">
    <source>
        <dbReference type="ARBA" id="ARBA00022475"/>
    </source>
</evidence>
<evidence type="ECO:0000313" key="17">
    <source>
        <dbReference type="EMBL" id="KAK1156365.1"/>
    </source>
</evidence>
<dbReference type="PANTHER" id="PTHR23503">
    <property type="entry name" value="SOLUTE CARRIER FAMILY 2"/>
    <property type="match status" value="1"/>
</dbReference>
<evidence type="ECO:0000256" key="13">
    <source>
        <dbReference type="ARBA" id="ARBA00031099"/>
    </source>
</evidence>
<evidence type="ECO:0000256" key="9">
    <source>
        <dbReference type="ARBA" id="ARBA00022692"/>
    </source>
</evidence>
<dbReference type="PANTHER" id="PTHR23503:SF54">
    <property type="entry name" value="MAJOR FACILITATOR SUPERFAMILY (MFS) PROFILE DOMAIN-CONTAINING PROTEIN"/>
    <property type="match status" value="1"/>
</dbReference>
<dbReference type="PROSITE" id="PS50850">
    <property type="entry name" value="MFS"/>
    <property type="match status" value="1"/>
</dbReference>
<evidence type="ECO:0000256" key="2">
    <source>
        <dbReference type="ARBA" id="ARBA00004135"/>
    </source>
</evidence>
<dbReference type="GO" id="GO:1990539">
    <property type="term" value="P:fructose import across plasma membrane"/>
    <property type="evidence" value="ECO:0007669"/>
    <property type="project" value="UniProtKB-ARBA"/>
</dbReference>
<evidence type="ECO:0000256" key="15">
    <source>
        <dbReference type="SAM" id="Phobius"/>
    </source>
</evidence>
<dbReference type="GO" id="GO:0070837">
    <property type="term" value="P:dehydroascorbic acid transport"/>
    <property type="evidence" value="ECO:0007669"/>
    <property type="project" value="TreeGrafter"/>
</dbReference>
<keyword evidence="6 14" id="KW-0813">Transport</keyword>
<evidence type="ECO:0000256" key="6">
    <source>
        <dbReference type="ARBA" id="ARBA00022448"/>
    </source>
</evidence>
<comment type="caution">
    <text evidence="17">The sequence shown here is derived from an EMBL/GenBank/DDBJ whole genome shotgun (WGS) entry which is preliminary data.</text>
</comment>
<organism evidence="17 18">
    <name type="scientific">Acipenser oxyrinchus oxyrinchus</name>
    <dbReference type="NCBI Taxonomy" id="40147"/>
    <lineage>
        <taxon>Eukaryota</taxon>
        <taxon>Metazoa</taxon>
        <taxon>Chordata</taxon>
        <taxon>Craniata</taxon>
        <taxon>Vertebrata</taxon>
        <taxon>Euteleostomi</taxon>
        <taxon>Actinopterygii</taxon>
        <taxon>Chondrostei</taxon>
        <taxon>Acipenseriformes</taxon>
        <taxon>Acipenseridae</taxon>
        <taxon>Acipenser</taxon>
    </lineage>
</organism>
<feature type="transmembrane region" description="Helical" evidence="15">
    <location>
        <begin position="275"/>
        <end position="297"/>
    </location>
</feature>
<dbReference type="InterPro" id="IPR045263">
    <property type="entry name" value="GLUT"/>
</dbReference>
<dbReference type="InterPro" id="IPR003663">
    <property type="entry name" value="Sugar/inositol_transpt"/>
</dbReference>
<feature type="transmembrane region" description="Helical" evidence="15">
    <location>
        <begin position="373"/>
        <end position="398"/>
    </location>
</feature>
<dbReference type="InterPro" id="IPR005828">
    <property type="entry name" value="MFS_sugar_transport-like"/>
</dbReference>
<protein>
    <recommendedName>
        <fullName evidence="5">Solute carrier family 2, facilitated glucose transporter member 5</fullName>
    </recommendedName>
    <alternativeName>
        <fullName evidence="13">Fructose transporter</fullName>
    </alternativeName>
    <alternativeName>
        <fullName evidence="12">Glucose transporter type 5, small intestine</fullName>
    </alternativeName>
</protein>
<evidence type="ECO:0000256" key="10">
    <source>
        <dbReference type="ARBA" id="ARBA00022989"/>
    </source>
</evidence>
<feature type="transmembrane region" description="Helical" evidence="15">
    <location>
        <begin position="95"/>
        <end position="113"/>
    </location>
</feature>
<feature type="transmembrane region" description="Helical" evidence="15">
    <location>
        <begin position="241"/>
        <end position="263"/>
    </location>
</feature>
<evidence type="ECO:0000256" key="11">
    <source>
        <dbReference type="ARBA" id="ARBA00023136"/>
    </source>
</evidence>
<keyword evidence="7" id="KW-1003">Cell membrane</keyword>
<comment type="similarity">
    <text evidence="4">Belongs to the major facilitator superfamily. Sugar transporter (TC 2.A.1.1) family. Glucose transporter subfamily.</text>
</comment>
<feature type="transmembrane region" description="Helical" evidence="15">
    <location>
        <begin position="404"/>
        <end position="422"/>
    </location>
</feature>
<keyword evidence="9 15" id="KW-0812">Transmembrane</keyword>
<accession>A0AAD8CTB2</accession>
<feature type="transmembrane region" description="Helical" evidence="15">
    <location>
        <begin position="309"/>
        <end position="327"/>
    </location>
</feature>
<evidence type="ECO:0000259" key="16">
    <source>
        <dbReference type="PROSITE" id="PS50850"/>
    </source>
</evidence>
<dbReference type="AlphaFoldDB" id="A0AAD8CTB2"/>
<keyword evidence="10 15" id="KW-1133">Transmembrane helix</keyword>
<comment type="catalytic activity">
    <reaction evidence="1">
        <text>D-fructose(out) = D-fructose(in)</text>
        <dbReference type="Rhea" id="RHEA:60372"/>
        <dbReference type="ChEBI" id="CHEBI:37721"/>
    </reaction>
</comment>
<dbReference type="Proteomes" id="UP001230051">
    <property type="component" value="Unassembled WGS sequence"/>
</dbReference>
<proteinExistence type="inferred from homology"/>
<dbReference type="InterPro" id="IPR036259">
    <property type="entry name" value="MFS_trans_sf"/>
</dbReference>